<feature type="chain" id="PRO_5025402941" evidence="1">
    <location>
        <begin position="20"/>
        <end position="194"/>
    </location>
</feature>
<evidence type="ECO:0000259" key="2">
    <source>
        <dbReference type="Pfam" id="PF13568"/>
    </source>
</evidence>
<dbReference type="OrthoDB" id="947434at2"/>
<evidence type="ECO:0000313" key="4">
    <source>
        <dbReference type="Proteomes" id="UP000384372"/>
    </source>
</evidence>
<gene>
    <name evidence="3" type="ORF">F7D20_10585</name>
</gene>
<feature type="signal peptide" evidence="1">
    <location>
        <begin position="1"/>
        <end position="19"/>
    </location>
</feature>
<accession>A0A6A7WDH9</accession>
<proteinExistence type="predicted"/>
<evidence type="ECO:0000313" key="3">
    <source>
        <dbReference type="EMBL" id="MQP12388.1"/>
    </source>
</evidence>
<keyword evidence="4" id="KW-1185">Reference proteome</keyword>
<dbReference type="Pfam" id="PF13568">
    <property type="entry name" value="OMP_b-brl_2"/>
    <property type="match status" value="1"/>
</dbReference>
<evidence type="ECO:0000256" key="1">
    <source>
        <dbReference type="SAM" id="SignalP"/>
    </source>
</evidence>
<sequence>MKKLLVMAAMVLSSVGAFAQYSAGDITIQPKVGLNVSSVTEDEAGYIAGFVGGVEGEYHVSPMVGISAGLLYSMQGASVKDAEGDPKLQMNYVNIPILVNAYVAKGLALKAGIQPAFNVSNKVKIDGISIDYDKYAPDGAEIKTFDFSIPVGISYEYMNVCLDARYNIGVSKIADGDAGQNSVFQITLGYKFKL</sequence>
<keyword evidence="1" id="KW-0732">Signal</keyword>
<comment type="caution">
    <text evidence="3">The sequence shown here is derived from an EMBL/GenBank/DDBJ whole genome shotgun (WGS) entry which is preliminary data.</text>
</comment>
<dbReference type="InterPro" id="IPR025665">
    <property type="entry name" value="Beta-barrel_OMP_2"/>
</dbReference>
<name>A0A6A7WDH9_9BACT</name>
<dbReference type="AlphaFoldDB" id="A0A6A7WDH9"/>
<reference evidence="3 4" key="1">
    <citation type="submission" date="2019-09" db="EMBL/GenBank/DDBJ databases">
        <title>Distinct polysaccharide growth profiles of human intestinal Prevotella copri isolates.</title>
        <authorList>
            <person name="Fehlner-Peach H."/>
            <person name="Magnabosco C."/>
            <person name="Raghavan V."/>
            <person name="Scher J.U."/>
            <person name="Tett A."/>
            <person name="Cox L.M."/>
            <person name="Gottsegen C."/>
            <person name="Watters A."/>
            <person name="Wiltshire- Gordon J.D."/>
            <person name="Segata N."/>
            <person name="Bonneau R."/>
            <person name="Littman D.R."/>
        </authorList>
    </citation>
    <scope>NUCLEOTIDE SEQUENCE [LARGE SCALE GENOMIC DNA]</scope>
    <source>
        <strain evidence="4">iAQ1173</strain>
    </source>
</reference>
<dbReference type="Proteomes" id="UP000384372">
    <property type="component" value="Unassembled WGS sequence"/>
</dbReference>
<organism evidence="3 4">
    <name type="scientific">Segatella copri</name>
    <dbReference type="NCBI Taxonomy" id="165179"/>
    <lineage>
        <taxon>Bacteria</taxon>
        <taxon>Pseudomonadati</taxon>
        <taxon>Bacteroidota</taxon>
        <taxon>Bacteroidia</taxon>
        <taxon>Bacteroidales</taxon>
        <taxon>Prevotellaceae</taxon>
        <taxon>Segatella</taxon>
    </lineage>
</organism>
<dbReference type="EMBL" id="VZAD01000077">
    <property type="protein sequence ID" value="MQP12388.1"/>
    <property type="molecule type" value="Genomic_DNA"/>
</dbReference>
<protein>
    <submittedName>
        <fullName evidence="3">PorT family protein</fullName>
    </submittedName>
</protein>
<feature type="domain" description="Outer membrane protein beta-barrel" evidence="2">
    <location>
        <begin position="18"/>
        <end position="173"/>
    </location>
</feature>